<dbReference type="AlphaFoldDB" id="A0A8H3DKP5"/>
<comment type="caution">
    <text evidence="2">The sequence shown here is derived from an EMBL/GenBank/DDBJ whole genome shotgun (WGS) entry which is preliminary data.</text>
</comment>
<organism evidence="2 3">
    <name type="scientific">Rhizoctonia solani</name>
    <dbReference type="NCBI Taxonomy" id="456999"/>
    <lineage>
        <taxon>Eukaryota</taxon>
        <taxon>Fungi</taxon>
        <taxon>Dikarya</taxon>
        <taxon>Basidiomycota</taxon>
        <taxon>Agaricomycotina</taxon>
        <taxon>Agaricomycetes</taxon>
        <taxon>Cantharellales</taxon>
        <taxon>Ceratobasidiaceae</taxon>
        <taxon>Rhizoctonia</taxon>
    </lineage>
</organism>
<evidence type="ECO:0000313" key="2">
    <source>
        <dbReference type="EMBL" id="CAE6530719.1"/>
    </source>
</evidence>
<feature type="compositionally biased region" description="Basic and acidic residues" evidence="1">
    <location>
        <begin position="168"/>
        <end position="193"/>
    </location>
</feature>
<sequence>MTAYAGFYVTPEAWTDWVRSNPKCPTWEWGVTVAQDMIEDALDEKKIGDYFGVEIVPVPPSDPGYTEDPRALMLVRRTEPRRAYIAQRLDSRCDLYGRRLIKYLLGLEASEWRTMWYNEMSCTPPYETEFLKPGAPMGGAKGKAKTRRKTKTESEPRNSTDSKQVLGDQDRKDKVETRDAGVMTEDRGDENKP</sequence>
<name>A0A8H3DKP5_9AGAM</name>
<feature type="region of interest" description="Disordered" evidence="1">
    <location>
        <begin position="131"/>
        <end position="193"/>
    </location>
</feature>
<dbReference type="Proteomes" id="UP000663853">
    <property type="component" value="Unassembled WGS sequence"/>
</dbReference>
<gene>
    <name evidence="2" type="ORF">RDB_LOCUS167473</name>
</gene>
<protein>
    <submittedName>
        <fullName evidence="2">Uncharacterized protein</fullName>
    </submittedName>
</protein>
<evidence type="ECO:0000256" key="1">
    <source>
        <dbReference type="SAM" id="MobiDB-lite"/>
    </source>
</evidence>
<evidence type="ECO:0000313" key="3">
    <source>
        <dbReference type="Proteomes" id="UP000663853"/>
    </source>
</evidence>
<dbReference type="EMBL" id="CAJMXA010003998">
    <property type="protein sequence ID" value="CAE6530719.1"/>
    <property type="molecule type" value="Genomic_DNA"/>
</dbReference>
<reference evidence="2" key="1">
    <citation type="submission" date="2021-01" db="EMBL/GenBank/DDBJ databases">
        <authorList>
            <person name="Kaushik A."/>
        </authorList>
    </citation>
    <scope>NUCLEOTIDE SEQUENCE</scope>
    <source>
        <strain evidence="2">AG6-10EEA</strain>
    </source>
</reference>
<proteinExistence type="predicted"/>
<accession>A0A8H3DKP5</accession>
<feature type="compositionally biased region" description="Basic and acidic residues" evidence="1">
    <location>
        <begin position="151"/>
        <end position="160"/>
    </location>
</feature>